<dbReference type="AlphaFoldDB" id="A0AAV4TDD8"/>
<protein>
    <submittedName>
        <fullName evidence="1">Uncharacterized protein</fullName>
    </submittedName>
</protein>
<dbReference type="EMBL" id="BPLR01010947">
    <property type="protein sequence ID" value="GIY43209.1"/>
    <property type="molecule type" value="Genomic_DNA"/>
</dbReference>
<gene>
    <name evidence="1" type="ORF">CEXT_637031</name>
</gene>
<comment type="caution">
    <text evidence="1">The sequence shown here is derived from an EMBL/GenBank/DDBJ whole genome shotgun (WGS) entry which is preliminary data.</text>
</comment>
<proteinExistence type="predicted"/>
<dbReference type="Proteomes" id="UP001054945">
    <property type="component" value="Unassembled WGS sequence"/>
</dbReference>
<name>A0AAV4TDD8_CAEEX</name>
<evidence type="ECO:0000313" key="1">
    <source>
        <dbReference type="EMBL" id="GIY43209.1"/>
    </source>
</evidence>
<evidence type="ECO:0000313" key="2">
    <source>
        <dbReference type="Proteomes" id="UP001054945"/>
    </source>
</evidence>
<reference evidence="1 2" key="1">
    <citation type="submission" date="2021-06" db="EMBL/GenBank/DDBJ databases">
        <title>Caerostris extrusa draft genome.</title>
        <authorList>
            <person name="Kono N."/>
            <person name="Arakawa K."/>
        </authorList>
    </citation>
    <scope>NUCLEOTIDE SEQUENCE [LARGE SCALE GENOMIC DNA]</scope>
</reference>
<sequence>MLPTTSCGKTPLLSSKCTNRNLLYKSMVPVNLFKLKSRLFHSLDLECASPLQSPFWVDLYSNPLPSSPLPDPALSTYPTNAHE</sequence>
<accession>A0AAV4TDD8</accession>
<keyword evidence="2" id="KW-1185">Reference proteome</keyword>
<organism evidence="1 2">
    <name type="scientific">Caerostris extrusa</name>
    <name type="common">Bark spider</name>
    <name type="synonym">Caerostris bankana</name>
    <dbReference type="NCBI Taxonomy" id="172846"/>
    <lineage>
        <taxon>Eukaryota</taxon>
        <taxon>Metazoa</taxon>
        <taxon>Ecdysozoa</taxon>
        <taxon>Arthropoda</taxon>
        <taxon>Chelicerata</taxon>
        <taxon>Arachnida</taxon>
        <taxon>Araneae</taxon>
        <taxon>Araneomorphae</taxon>
        <taxon>Entelegynae</taxon>
        <taxon>Araneoidea</taxon>
        <taxon>Araneidae</taxon>
        <taxon>Caerostris</taxon>
    </lineage>
</organism>